<dbReference type="InterPro" id="IPR007867">
    <property type="entry name" value="GMC_OxRtase_C"/>
</dbReference>
<evidence type="ECO:0000313" key="10">
    <source>
        <dbReference type="Proteomes" id="UP000199101"/>
    </source>
</evidence>
<comment type="similarity">
    <text evidence="2 6">Belongs to the GMC oxidoreductase family.</text>
</comment>
<organism evidence="9 10">
    <name type="scientific">Rhizobium multihospitium</name>
    <dbReference type="NCBI Taxonomy" id="410764"/>
    <lineage>
        <taxon>Bacteria</taxon>
        <taxon>Pseudomonadati</taxon>
        <taxon>Pseudomonadota</taxon>
        <taxon>Alphaproteobacteria</taxon>
        <taxon>Hyphomicrobiales</taxon>
        <taxon>Rhizobiaceae</taxon>
        <taxon>Rhizobium/Agrobacterium group</taxon>
        <taxon>Rhizobium</taxon>
    </lineage>
</organism>
<dbReference type="RefSeq" id="WP_092707778.1">
    <property type="nucleotide sequence ID" value="NZ_FMAG01000001.1"/>
</dbReference>
<feature type="binding site" evidence="5">
    <location>
        <position position="218"/>
    </location>
    <ligand>
        <name>FAD</name>
        <dbReference type="ChEBI" id="CHEBI:57692"/>
    </ligand>
</feature>
<reference evidence="10" key="1">
    <citation type="submission" date="2016-08" db="EMBL/GenBank/DDBJ databases">
        <authorList>
            <person name="Varghese N."/>
            <person name="Submissions Spin"/>
        </authorList>
    </citation>
    <scope>NUCLEOTIDE SEQUENCE [LARGE SCALE GENOMIC DNA]</scope>
    <source>
        <strain evidence="10">HAMBI 2975</strain>
    </source>
</reference>
<dbReference type="Pfam" id="PF00732">
    <property type="entry name" value="GMC_oxred_N"/>
    <property type="match status" value="1"/>
</dbReference>
<feature type="domain" description="Glucose-methanol-choline oxidoreductase N-terminal" evidence="8">
    <location>
        <begin position="250"/>
        <end position="264"/>
    </location>
</feature>
<evidence type="ECO:0000256" key="5">
    <source>
        <dbReference type="PIRSR" id="PIRSR000137-2"/>
    </source>
</evidence>
<dbReference type="PANTHER" id="PTHR11552:SF147">
    <property type="entry name" value="CHOLINE DEHYDROGENASE, MITOCHONDRIAL"/>
    <property type="match status" value="1"/>
</dbReference>
<sequence length="531" mass="57359">MTSYDYIIVGGGSSGCVLANRLSENPAHKVLLIESGRRDSDPWIHIPATFFKVLGKGIDIHPYASNPDKGLNGRPSIVPQGNVLGGGSSVNAMIYIRGHRNDYDTWSQMGCQGWSYEDVLPAFRSLENNERLNGQYHGTKGGLRVSDPRHRHPLSEAFIKAATEIGIPHNDDFNGADQAGVGFYQSTTYGGRRWSSAQAFLREAERRPNLTVLTERKVARILFEGQKAVGVELLDGTTFKASREIALTAGAIATPKILQLSGIGDGEHLSSLGIKVVADLPGVGSNYQDHLEVPVQGETREPISILGHDKGLRAAGHMLRYLTSHRGLLTSNVVECGGFIDTAGTGQPDVQFHVLPVLIGFVDRDPEPGHGLSIGPCYLRPRSRGWIKLKSKNPTEQTDFNANLLSDPADVETLVRGVETAIRILDAPALAKLVKRRVLPKPGVEKDPEALRDYIRQSCKTVFHPAGTARMGRADDRMAVVGPDLKVRGIEGLRVCDASVMPTLVSGNTNAPTMMIAAKAAAFMTGKTISG</sequence>
<dbReference type="GO" id="GO:0016614">
    <property type="term" value="F:oxidoreductase activity, acting on CH-OH group of donors"/>
    <property type="evidence" value="ECO:0007669"/>
    <property type="project" value="InterPro"/>
</dbReference>
<dbReference type="GO" id="GO:0050660">
    <property type="term" value="F:flavin adenine dinucleotide binding"/>
    <property type="evidence" value="ECO:0007669"/>
    <property type="project" value="InterPro"/>
</dbReference>
<dbReference type="InterPro" id="IPR000172">
    <property type="entry name" value="GMC_OxRdtase_N"/>
</dbReference>
<proteinExistence type="inferred from homology"/>
<evidence type="ECO:0000259" key="8">
    <source>
        <dbReference type="PROSITE" id="PS00624"/>
    </source>
</evidence>
<dbReference type="PROSITE" id="PS00623">
    <property type="entry name" value="GMC_OXRED_1"/>
    <property type="match status" value="1"/>
</dbReference>
<evidence type="ECO:0000256" key="6">
    <source>
        <dbReference type="RuleBase" id="RU003968"/>
    </source>
</evidence>
<comment type="cofactor">
    <cofactor evidence="1 5">
        <name>FAD</name>
        <dbReference type="ChEBI" id="CHEBI:57692"/>
    </cofactor>
</comment>
<name>A0A1C3UFU9_9HYPH</name>
<dbReference type="OrthoDB" id="9785276at2"/>
<dbReference type="SUPFAM" id="SSF54373">
    <property type="entry name" value="FAD-linked reductases, C-terminal domain"/>
    <property type="match status" value="1"/>
</dbReference>
<dbReference type="Pfam" id="PF05199">
    <property type="entry name" value="GMC_oxred_C"/>
    <property type="match status" value="1"/>
</dbReference>
<dbReference type="PANTHER" id="PTHR11552">
    <property type="entry name" value="GLUCOSE-METHANOL-CHOLINE GMC OXIDOREDUCTASE"/>
    <property type="match status" value="1"/>
</dbReference>
<dbReference type="PIRSF" id="PIRSF000137">
    <property type="entry name" value="Alcohol_oxidase"/>
    <property type="match status" value="1"/>
</dbReference>
<keyword evidence="3 6" id="KW-0285">Flavoprotein</keyword>
<dbReference type="InterPro" id="IPR036188">
    <property type="entry name" value="FAD/NAD-bd_sf"/>
</dbReference>
<evidence type="ECO:0000256" key="4">
    <source>
        <dbReference type="ARBA" id="ARBA00022827"/>
    </source>
</evidence>
<protein>
    <submittedName>
        <fullName evidence="9">Choline dehydrogenase</fullName>
    </submittedName>
</protein>
<keyword evidence="10" id="KW-1185">Reference proteome</keyword>
<evidence type="ECO:0000259" key="7">
    <source>
        <dbReference type="PROSITE" id="PS00623"/>
    </source>
</evidence>
<dbReference type="InterPro" id="IPR012132">
    <property type="entry name" value="GMC_OxRdtase"/>
</dbReference>
<evidence type="ECO:0000256" key="3">
    <source>
        <dbReference type="ARBA" id="ARBA00022630"/>
    </source>
</evidence>
<dbReference type="STRING" id="410764.GA0061103_2129"/>
<dbReference type="PROSITE" id="PS00624">
    <property type="entry name" value="GMC_OXRED_2"/>
    <property type="match status" value="1"/>
</dbReference>
<feature type="domain" description="Glucose-methanol-choline oxidoreductase N-terminal" evidence="7">
    <location>
        <begin position="81"/>
        <end position="104"/>
    </location>
</feature>
<dbReference type="SUPFAM" id="SSF51905">
    <property type="entry name" value="FAD/NAD(P)-binding domain"/>
    <property type="match status" value="1"/>
</dbReference>
<evidence type="ECO:0000256" key="1">
    <source>
        <dbReference type="ARBA" id="ARBA00001974"/>
    </source>
</evidence>
<accession>A0A1C3UFU9</accession>
<feature type="binding site" evidence="5">
    <location>
        <position position="83"/>
    </location>
    <ligand>
        <name>FAD</name>
        <dbReference type="ChEBI" id="CHEBI:57692"/>
    </ligand>
</feature>
<keyword evidence="4 5" id="KW-0274">FAD</keyword>
<dbReference type="EMBL" id="FMAG01000001">
    <property type="protein sequence ID" value="SCB14373.1"/>
    <property type="molecule type" value="Genomic_DNA"/>
</dbReference>
<dbReference type="Proteomes" id="UP000199101">
    <property type="component" value="Unassembled WGS sequence"/>
</dbReference>
<gene>
    <name evidence="9" type="ORF">GA0061103_2129</name>
</gene>
<dbReference type="Gene3D" id="3.30.410.40">
    <property type="match status" value="1"/>
</dbReference>
<evidence type="ECO:0000313" key="9">
    <source>
        <dbReference type="EMBL" id="SCB14373.1"/>
    </source>
</evidence>
<dbReference type="AlphaFoldDB" id="A0A1C3UFU9"/>
<dbReference type="Gene3D" id="3.50.50.60">
    <property type="entry name" value="FAD/NAD(P)-binding domain"/>
    <property type="match status" value="1"/>
</dbReference>
<evidence type="ECO:0000256" key="2">
    <source>
        <dbReference type="ARBA" id="ARBA00010790"/>
    </source>
</evidence>